<gene>
    <name evidence="3" type="primary">bdbD_1</name>
    <name evidence="3" type="ORF">GALL_196020</name>
</gene>
<sequence length="195" mass="21292">MQVLWKTLAVAVAVMLGSLSAASAAEQRPAWPIDHVEGKAGAPNTIIEYFSLGCPHCADFHAETWPKLKAEWVDTGKARMIFRDYPLDGRALAAAMVAQCSGSRYLAYVDAYFRTQGTWEQAQDGLDAIKTIARLGGMTDAEVEACWKREDLIKQINDRKNEAAARGIDSTPTFLINGKTVTGAVPYADIEQALK</sequence>
<dbReference type="AlphaFoldDB" id="A0A1J5S266"/>
<organism evidence="3">
    <name type="scientific">mine drainage metagenome</name>
    <dbReference type="NCBI Taxonomy" id="410659"/>
    <lineage>
        <taxon>unclassified sequences</taxon>
        <taxon>metagenomes</taxon>
        <taxon>ecological metagenomes</taxon>
    </lineage>
</organism>
<dbReference type="EMBL" id="MLJW01000120">
    <property type="protein sequence ID" value="OIQ98324.1"/>
    <property type="molecule type" value="Genomic_DNA"/>
</dbReference>
<dbReference type="InterPro" id="IPR036249">
    <property type="entry name" value="Thioredoxin-like_sf"/>
</dbReference>
<evidence type="ECO:0000259" key="2">
    <source>
        <dbReference type="PROSITE" id="PS51352"/>
    </source>
</evidence>
<dbReference type="PANTHER" id="PTHR13887:SF56">
    <property type="entry name" value="THIOREDOXIN-LIKE REDUCTASE RV2466C"/>
    <property type="match status" value="1"/>
</dbReference>
<comment type="caution">
    <text evidence="3">The sequence shown here is derived from an EMBL/GenBank/DDBJ whole genome shotgun (WGS) entry which is preliminary data.</text>
</comment>
<evidence type="ECO:0000313" key="3">
    <source>
        <dbReference type="EMBL" id="OIQ98324.1"/>
    </source>
</evidence>
<name>A0A1J5S266_9ZZZZ</name>
<reference evidence="3" key="1">
    <citation type="submission" date="2016-10" db="EMBL/GenBank/DDBJ databases">
        <title>Sequence of Gallionella enrichment culture.</title>
        <authorList>
            <person name="Poehlein A."/>
            <person name="Muehling M."/>
            <person name="Daniel R."/>
        </authorList>
    </citation>
    <scope>NUCLEOTIDE SEQUENCE</scope>
</reference>
<proteinExistence type="inferred from homology"/>
<dbReference type="PANTHER" id="PTHR13887">
    <property type="entry name" value="GLUTATHIONE S-TRANSFERASE KAPPA"/>
    <property type="match status" value="1"/>
</dbReference>
<feature type="domain" description="Thioredoxin" evidence="2">
    <location>
        <begin position="22"/>
        <end position="195"/>
    </location>
</feature>
<protein>
    <submittedName>
        <fullName evidence="3">Disulfide bond formation protein D</fullName>
    </submittedName>
</protein>
<dbReference type="PROSITE" id="PS00194">
    <property type="entry name" value="THIOREDOXIN_1"/>
    <property type="match status" value="1"/>
</dbReference>
<evidence type="ECO:0000256" key="1">
    <source>
        <dbReference type="ARBA" id="ARBA00005791"/>
    </source>
</evidence>
<comment type="similarity">
    <text evidence="1">Belongs to the thioredoxin family. DsbA subfamily.</text>
</comment>
<dbReference type="InterPro" id="IPR012336">
    <property type="entry name" value="Thioredoxin-like_fold"/>
</dbReference>
<dbReference type="PROSITE" id="PS51352">
    <property type="entry name" value="THIOREDOXIN_2"/>
    <property type="match status" value="1"/>
</dbReference>
<accession>A0A1J5S266</accession>
<dbReference type="Pfam" id="PF13462">
    <property type="entry name" value="Thioredoxin_4"/>
    <property type="match status" value="1"/>
</dbReference>
<dbReference type="InterPro" id="IPR017937">
    <property type="entry name" value="Thioredoxin_CS"/>
</dbReference>
<dbReference type="SUPFAM" id="SSF52833">
    <property type="entry name" value="Thioredoxin-like"/>
    <property type="match status" value="1"/>
</dbReference>
<dbReference type="InterPro" id="IPR013766">
    <property type="entry name" value="Thioredoxin_domain"/>
</dbReference>
<dbReference type="Gene3D" id="3.40.30.10">
    <property type="entry name" value="Glutaredoxin"/>
    <property type="match status" value="1"/>
</dbReference>